<dbReference type="InterPro" id="IPR012340">
    <property type="entry name" value="NA-bd_OB-fold"/>
</dbReference>
<evidence type="ECO:0000256" key="1">
    <source>
        <dbReference type="ARBA" id="ARBA00023125"/>
    </source>
</evidence>
<dbReference type="GO" id="GO:0006260">
    <property type="term" value="P:DNA replication"/>
    <property type="evidence" value="ECO:0007669"/>
    <property type="project" value="InterPro"/>
</dbReference>
<dbReference type="GO" id="GO:0003697">
    <property type="term" value="F:single-stranded DNA binding"/>
    <property type="evidence" value="ECO:0007669"/>
    <property type="project" value="InterPro"/>
</dbReference>
<dbReference type="Proteomes" id="UP000824205">
    <property type="component" value="Unassembled WGS sequence"/>
</dbReference>
<dbReference type="Pfam" id="PF00436">
    <property type="entry name" value="SSB"/>
    <property type="match status" value="1"/>
</dbReference>
<dbReference type="AlphaFoldDB" id="A0A9D1UFL4"/>
<gene>
    <name evidence="3" type="ORF">IAA48_05955</name>
</gene>
<dbReference type="InterPro" id="IPR011344">
    <property type="entry name" value="ssDNA-bd"/>
</dbReference>
<evidence type="ECO:0000313" key="4">
    <source>
        <dbReference type="Proteomes" id="UP000824205"/>
    </source>
</evidence>
<keyword evidence="1 2" id="KW-0238">DNA-binding</keyword>
<dbReference type="SUPFAM" id="SSF50249">
    <property type="entry name" value="Nucleic acid-binding proteins"/>
    <property type="match status" value="1"/>
</dbReference>
<comment type="caution">
    <text evidence="3">The sequence shown here is derived from an EMBL/GenBank/DDBJ whole genome shotgun (WGS) entry which is preliminary data.</text>
</comment>
<protein>
    <recommendedName>
        <fullName evidence="2">Single-stranded DNA-binding protein</fullName>
    </recommendedName>
</protein>
<name>A0A9D1UFL4_9FIRM</name>
<organism evidence="3 4">
    <name type="scientific">Candidatus Eubacterium faecipullorum</name>
    <dbReference type="NCBI Taxonomy" id="2838571"/>
    <lineage>
        <taxon>Bacteria</taxon>
        <taxon>Bacillati</taxon>
        <taxon>Bacillota</taxon>
        <taxon>Clostridia</taxon>
        <taxon>Eubacteriales</taxon>
        <taxon>Eubacteriaceae</taxon>
        <taxon>Eubacterium</taxon>
    </lineage>
</organism>
<evidence type="ECO:0000256" key="2">
    <source>
        <dbReference type="PIRNR" id="PIRNR002070"/>
    </source>
</evidence>
<reference evidence="3" key="1">
    <citation type="journal article" date="2021" name="PeerJ">
        <title>Extensive microbial diversity within the chicken gut microbiome revealed by metagenomics and culture.</title>
        <authorList>
            <person name="Gilroy R."/>
            <person name="Ravi A."/>
            <person name="Getino M."/>
            <person name="Pursley I."/>
            <person name="Horton D.L."/>
            <person name="Alikhan N.F."/>
            <person name="Baker D."/>
            <person name="Gharbi K."/>
            <person name="Hall N."/>
            <person name="Watson M."/>
            <person name="Adriaenssens E.M."/>
            <person name="Foster-Nyarko E."/>
            <person name="Jarju S."/>
            <person name="Secka A."/>
            <person name="Antonio M."/>
            <person name="Oren A."/>
            <person name="Chaudhuri R.R."/>
            <person name="La Ragione R."/>
            <person name="Hildebrand F."/>
            <person name="Pallen M.J."/>
        </authorList>
    </citation>
    <scope>NUCLEOTIDE SEQUENCE</scope>
    <source>
        <strain evidence="3">421</strain>
    </source>
</reference>
<dbReference type="Gene3D" id="2.40.50.140">
    <property type="entry name" value="Nucleic acid-binding proteins"/>
    <property type="match status" value="1"/>
</dbReference>
<dbReference type="CDD" id="cd04496">
    <property type="entry name" value="SSB_OBF"/>
    <property type="match status" value="1"/>
</dbReference>
<dbReference type="EMBL" id="DXGE01000024">
    <property type="protein sequence ID" value="HIW86024.1"/>
    <property type="molecule type" value="Genomic_DNA"/>
</dbReference>
<sequence length="131" mass="14960">MNTVAITGRITSDLRTVYMKRGSYLQFDVGVPRDYTSSEKARDETDFIHCRAFYHTADFIASHFGKGQPIGLTGHWQTKTRLDENGNYVTDNYLLISNVSFFGTKAENERYMAAMSAEEKAIEEYNESANY</sequence>
<accession>A0A9D1UFL4</accession>
<proteinExistence type="predicted"/>
<dbReference type="PIRSF" id="PIRSF002070">
    <property type="entry name" value="SSB"/>
    <property type="match status" value="1"/>
</dbReference>
<dbReference type="PROSITE" id="PS50935">
    <property type="entry name" value="SSB"/>
    <property type="match status" value="1"/>
</dbReference>
<evidence type="ECO:0000313" key="3">
    <source>
        <dbReference type="EMBL" id="HIW86024.1"/>
    </source>
</evidence>
<reference evidence="3" key="2">
    <citation type="submission" date="2021-04" db="EMBL/GenBank/DDBJ databases">
        <authorList>
            <person name="Gilroy R."/>
        </authorList>
    </citation>
    <scope>NUCLEOTIDE SEQUENCE</scope>
    <source>
        <strain evidence="3">421</strain>
    </source>
</reference>
<dbReference type="InterPro" id="IPR000424">
    <property type="entry name" value="Primosome_PriB/ssb"/>
</dbReference>